<keyword evidence="3" id="KW-1185">Reference proteome</keyword>
<name>A0AAD9NPT5_RIDPI</name>
<dbReference type="AlphaFoldDB" id="A0AAD9NPT5"/>
<evidence type="ECO:0000313" key="3">
    <source>
        <dbReference type="Proteomes" id="UP001209878"/>
    </source>
</evidence>
<reference evidence="2" key="1">
    <citation type="journal article" date="2023" name="Mol. Biol. Evol.">
        <title>Third-Generation Sequencing Reveals the Adaptive Role of the Epigenome in Three Deep-Sea Polychaetes.</title>
        <authorList>
            <person name="Perez M."/>
            <person name="Aroh O."/>
            <person name="Sun Y."/>
            <person name="Lan Y."/>
            <person name="Juniper S.K."/>
            <person name="Young C.R."/>
            <person name="Angers B."/>
            <person name="Qian P.Y."/>
        </authorList>
    </citation>
    <scope>NUCLEOTIDE SEQUENCE</scope>
    <source>
        <strain evidence="2">R07B-5</strain>
    </source>
</reference>
<proteinExistence type="predicted"/>
<feature type="compositionally biased region" description="Basic and acidic residues" evidence="1">
    <location>
        <begin position="26"/>
        <end position="35"/>
    </location>
</feature>
<evidence type="ECO:0000313" key="2">
    <source>
        <dbReference type="EMBL" id="KAK2174954.1"/>
    </source>
</evidence>
<evidence type="ECO:0000256" key="1">
    <source>
        <dbReference type="SAM" id="MobiDB-lite"/>
    </source>
</evidence>
<organism evidence="2 3">
    <name type="scientific">Ridgeia piscesae</name>
    <name type="common">Tubeworm</name>
    <dbReference type="NCBI Taxonomy" id="27915"/>
    <lineage>
        <taxon>Eukaryota</taxon>
        <taxon>Metazoa</taxon>
        <taxon>Spiralia</taxon>
        <taxon>Lophotrochozoa</taxon>
        <taxon>Annelida</taxon>
        <taxon>Polychaeta</taxon>
        <taxon>Sedentaria</taxon>
        <taxon>Canalipalpata</taxon>
        <taxon>Sabellida</taxon>
        <taxon>Siboglinidae</taxon>
        <taxon>Ridgeia</taxon>
    </lineage>
</organism>
<protein>
    <submittedName>
        <fullName evidence="2">Uncharacterized protein</fullName>
    </submittedName>
</protein>
<accession>A0AAD9NPT5</accession>
<gene>
    <name evidence="2" type="ORF">NP493_759g01023</name>
</gene>
<dbReference type="Proteomes" id="UP001209878">
    <property type="component" value="Unassembled WGS sequence"/>
</dbReference>
<comment type="caution">
    <text evidence="2">The sequence shown here is derived from an EMBL/GenBank/DDBJ whole genome shotgun (WGS) entry which is preliminary data.</text>
</comment>
<dbReference type="EMBL" id="JAODUO010000763">
    <property type="protein sequence ID" value="KAK2174954.1"/>
    <property type="molecule type" value="Genomic_DNA"/>
</dbReference>
<sequence>MHSAVASDLWRERTTDANGPCLPTDGVKRRGEHDHPPDIAKCEVMKAIASMRKCPRDEPHTPVYQIYNAEAAKLISSGVDFVTNIPRFHSVKHGLYYQRHLFMPNLPSQREDIVLEGVYTKTMDGKDFLAFDSQPQNRIIGYATVDNLRLLCESTDVQRDGTFKTVPKLFHQLYTLRNWQQQGDSACDVCSAPQQTQGNIQRLVPEDQFEM</sequence>
<feature type="region of interest" description="Disordered" evidence="1">
    <location>
        <begin position="15"/>
        <end position="35"/>
    </location>
</feature>